<dbReference type="PROSITE" id="PS50198">
    <property type="entry name" value="PPIC_PPIASE_2"/>
    <property type="match status" value="1"/>
</dbReference>
<dbReference type="InterPro" id="IPR027304">
    <property type="entry name" value="Trigger_fact/SurA_dom_sf"/>
</dbReference>
<dbReference type="OrthoDB" id="2677468at2"/>
<dbReference type="EMBL" id="VTEZ01000018">
    <property type="protein sequence ID" value="TYS77237.1"/>
    <property type="molecule type" value="Genomic_DNA"/>
</dbReference>
<evidence type="ECO:0000256" key="7">
    <source>
        <dbReference type="SAM" id="Phobius"/>
    </source>
</evidence>
<gene>
    <name evidence="9" type="ORF">FZC85_23395</name>
</gene>
<dbReference type="Gene3D" id="3.10.50.40">
    <property type="match status" value="1"/>
</dbReference>
<dbReference type="Gene3D" id="1.10.4030.10">
    <property type="entry name" value="Porin chaperone SurA, peptide-binding domain"/>
    <property type="match status" value="1"/>
</dbReference>
<dbReference type="PANTHER" id="PTHR47245:SF1">
    <property type="entry name" value="FOLDASE PROTEIN PRSA"/>
    <property type="match status" value="1"/>
</dbReference>
<dbReference type="EC" id="5.2.1.8" evidence="2"/>
<name>A0A5D4TNF5_9BACI</name>
<dbReference type="InterPro" id="IPR000297">
    <property type="entry name" value="PPIase_PpiC"/>
</dbReference>
<dbReference type="AlphaFoldDB" id="A0A5D4TNF5"/>
<dbReference type="GO" id="GO:0003755">
    <property type="term" value="F:peptidyl-prolyl cis-trans isomerase activity"/>
    <property type="evidence" value="ECO:0007669"/>
    <property type="project" value="UniProtKB-KW"/>
</dbReference>
<dbReference type="InterPro" id="IPR050245">
    <property type="entry name" value="PrsA_foldase"/>
</dbReference>
<keyword evidence="4 6" id="KW-0697">Rotamase</keyword>
<dbReference type="PROSITE" id="PS01096">
    <property type="entry name" value="PPIC_PPIASE_1"/>
    <property type="match status" value="1"/>
</dbReference>
<keyword evidence="7" id="KW-1133">Transmembrane helix</keyword>
<evidence type="ECO:0000256" key="3">
    <source>
        <dbReference type="ARBA" id="ARBA00022729"/>
    </source>
</evidence>
<evidence type="ECO:0000313" key="9">
    <source>
        <dbReference type="EMBL" id="TYS77237.1"/>
    </source>
</evidence>
<feature type="transmembrane region" description="Helical" evidence="7">
    <location>
        <begin position="9"/>
        <end position="28"/>
    </location>
</feature>
<evidence type="ECO:0000256" key="5">
    <source>
        <dbReference type="ARBA" id="ARBA00023235"/>
    </source>
</evidence>
<dbReference type="InterPro" id="IPR046357">
    <property type="entry name" value="PPIase_dom_sf"/>
</dbReference>
<accession>A0A5D4TNF5</accession>
<dbReference type="Proteomes" id="UP000324269">
    <property type="component" value="Unassembled WGS sequence"/>
</dbReference>
<evidence type="ECO:0000313" key="10">
    <source>
        <dbReference type="Proteomes" id="UP000324269"/>
    </source>
</evidence>
<dbReference type="SUPFAM" id="SSF109998">
    <property type="entry name" value="Triger factor/SurA peptide-binding domain-like"/>
    <property type="match status" value="1"/>
</dbReference>
<sequence>MGEMRIKRSVLMVMVGVLLVTNIITLLWNRSSGISGTPEVVATVGGESITREDWLYSLEQKHGKEELRALINQQVINHLAKKYDISVSDKEVEQEYYFIQSVYNEHDKENLEDEDSLKARIRSELLLEELLTKDVQVPEKELKSFYNQNEHLYSISKMYKLKQLKVADQSEAAQALEELEAGSDFEALAMERSSDEQSAHLGGDIGYVPLDGDFLSSEASEEIDSLSPGEWTKPIQEDSEYVIYYVEDVLKERHFSFKDVKSQIRRQIALEQVETPLQPESFWKEVEVDWFYGKQN</sequence>
<evidence type="ECO:0000259" key="8">
    <source>
        <dbReference type="PROSITE" id="PS50198"/>
    </source>
</evidence>
<organism evidence="9 10">
    <name type="scientific">Rossellomorea aquimaris</name>
    <dbReference type="NCBI Taxonomy" id="189382"/>
    <lineage>
        <taxon>Bacteria</taxon>
        <taxon>Bacillati</taxon>
        <taxon>Bacillota</taxon>
        <taxon>Bacilli</taxon>
        <taxon>Bacillales</taxon>
        <taxon>Bacillaceae</taxon>
        <taxon>Rossellomorea</taxon>
    </lineage>
</organism>
<comment type="caution">
    <text evidence="9">The sequence shown here is derived from an EMBL/GenBank/DDBJ whole genome shotgun (WGS) entry which is preliminary data.</text>
</comment>
<keyword evidence="7" id="KW-0812">Transmembrane</keyword>
<protein>
    <recommendedName>
        <fullName evidence="2">peptidylprolyl isomerase</fullName>
        <ecNumber evidence="2">5.2.1.8</ecNumber>
    </recommendedName>
</protein>
<dbReference type="InterPro" id="IPR023058">
    <property type="entry name" value="PPIase_PpiC_CS"/>
</dbReference>
<keyword evidence="5 6" id="KW-0413">Isomerase</keyword>
<proteinExistence type="predicted"/>
<evidence type="ECO:0000256" key="6">
    <source>
        <dbReference type="PROSITE-ProRule" id="PRU00278"/>
    </source>
</evidence>
<feature type="domain" description="PpiC" evidence="8">
    <location>
        <begin position="156"/>
        <end position="248"/>
    </location>
</feature>
<evidence type="ECO:0000256" key="4">
    <source>
        <dbReference type="ARBA" id="ARBA00023110"/>
    </source>
</evidence>
<keyword evidence="7" id="KW-0472">Membrane</keyword>
<dbReference type="Pfam" id="PF13145">
    <property type="entry name" value="Rotamase_2"/>
    <property type="match status" value="1"/>
</dbReference>
<comment type="catalytic activity">
    <reaction evidence="1">
        <text>[protein]-peptidylproline (omega=180) = [protein]-peptidylproline (omega=0)</text>
        <dbReference type="Rhea" id="RHEA:16237"/>
        <dbReference type="Rhea" id="RHEA-COMP:10747"/>
        <dbReference type="Rhea" id="RHEA-COMP:10748"/>
        <dbReference type="ChEBI" id="CHEBI:83833"/>
        <dbReference type="ChEBI" id="CHEBI:83834"/>
        <dbReference type="EC" id="5.2.1.8"/>
    </reaction>
</comment>
<keyword evidence="3" id="KW-0732">Signal</keyword>
<reference evidence="9 10" key="1">
    <citation type="submission" date="2019-08" db="EMBL/GenBank/DDBJ databases">
        <title>Bacillus genomes from the desert of Cuatro Cienegas, Coahuila.</title>
        <authorList>
            <person name="Olmedo-Alvarez G."/>
        </authorList>
    </citation>
    <scope>NUCLEOTIDE SEQUENCE [LARGE SCALE GENOMIC DNA]</scope>
    <source>
        <strain evidence="9 10">CH87b_3T</strain>
    </source>
</reference>
<evidence type="ECO:0000256" key="1">
    <source>
        <dbReference type="ARBA" id="ARBA00000971"/>
    </source>
</evidence>
<dbReference type="SUPFAM" id="SSF54534">
    <property type="entry name" value="FKBP-like"/>
    <property type="match status" value="1"/>
</dbReference>
<evidence type="ECO:0000256" key="2">
    <source>
        <dbReference type="ARBA" id="ARBA00013194"/>
    </source>
</evidence>
<dbReference type="PANTHER" id="PTHR47245">
    <property type="entry name" value="PEPTIDYLPROLYL ISOMERASE"/>
    <property type="match status" value="1"/>
</dbReference>